<dbReference type="RefSeq" id="WP_143021779.1">
    <property type="nucleotide sequence ID" value="NZ_FNAU01000008.1"/>
</dbReference>
<sequence>MVREITPAEVAEWAERALAHATNIRQRAGLLDAVSGPAFATELRDEFRVGLPRDDRTFVNADLSQWIWISSQKRLTVRDARVEAAEPWLPALREATGGKEFTISTFAGCTDADPILAACPHRLRSIEMAAALPSIAVVPAGTPDVTLRTMTSRELRDFLEITSDELAEQQLGTHPDKTYPELKKRALLRARHQLSDGVSTPGHELFAIVVNGRDVGGMWAQQDGPRVRVWSLVVYQDYRGRSYSRAALAQIAIAMSFRGVRFMSVPLVSTNTHARSIFELGGFKLARKNFCARAVEA</sequence>
<reference evidence="3" key="1">
    <citation type="submission" date="2016-10" db="EMBL/GenBank/DDBJ databases">
        <authorList>
            <person name="de Groot N.N."/>
        </authorList>
    </citation>
    <scope>NUCLEOTIDE SEQUENCE [LARGE SCALE GENOMIC DNA]</scope>
    <source>
        <strain evidence="3">DSM 20639</strain>
    </source>
</reference>
<dbReference type="EMBL" id="JAWNFU010000001">
    <property type="protein sequence ID" value="MDY5152527.1"/>
    <property type="molecule type" value="Genomic_DNA"/>
</dbReference>
<organism evidence="3 4">
    <name type="scientific">Actinobaculum suis</name>
    <dbReference type="NCBI Taxonomy" id="1657"/>
    <lineage>
        <taxon>Bacteria</taxon>
        <taxon>Bacillati</taxon>
        <taxon>Actinomycetota</taxon>
        <taxon>Actinomycetes</taxon>
        <taxon>Actinomycetales</taxon>
        <taxon>Actinomycetaceae</taxon>
        <taxon>Actinobaculum</taxon>
    </lineage>
</organism>
<dbReference type="InterPro" id="IPR000182">
    <property type="entry name" value="GNAT_dom"/>
</dbReference>
<feature type="domain" description="N-acetyltransferase" evidence="1">
    <location>
        <begin position="145"/>
        <end position="297"/>
    </location>
</feature>
<proteinExistence type="predicted"/>
<evidence type="ECO:0000259" key="1">
    <source>
        <dbReference type="PROSITE" id="PS51186"/>
    </source>
</evidence>
<reference evidence="4" key="2">
    <citation type="submission" date="2016-10" db="EMBL/GenBank/DDBJ databases">
        <authorList>
            <person name="Varghese N."/>
        </authorList>
    </citation>
    <scope>NUCLEOTIDE SEQUENCE [LARGE SCALE GENOMIC DNA]</scope>
    <source>
        <strain evidence="4">DSM 20639</strain>
    </source>
</reference>
<dbReference type="PROSITE" id="PS51186">
    <property type="entry name" value="GNAT"/>
    <property type="match status" value="1"/>
</dbReference>
<evidence type="ECO:0000313" key="4">
    <source>
        <dbReference type="Proteomes" id="UP000182744"/>
    </source>
</evidence>
<evidence type="ECO:0000313" key="3">
    <source>
        <dbReference type="EMBL" id="SDE40100.1"/>
    </source>
</evidence>
<protein>
    <submittedName>
        <fullName evidence="2">GNAT family N-acetyltransferase</fullName>
    </submittedName>
</protein>
<dbReference type="Proteomes" id="UP001273799">
    <property type="component" value="Unassembled WGS sequence"/>
</dbReference>
<dbReference type="Proteomes" id="UP000182744">
    <property type="component" value="Unassembled WGS sequence"/>
</dbReference>
<reference evidence="2" key="3">
    <citation type="submission" date="2023-10" db="EMBL/GenBank/DDBJ databases">
        <title>Whole Genome based description of the genera Actinobaculum and Actinotignum reveals a complex phylogenetic relationship within the species included in the genus Actinotignum.</title>
        <authorList>
            <person name="Jensen C.S."/>
            <person name="Dargis R."/>
            <person name="Kemp M."/>
            <person name="Christensen J.J."/>
        </authorList>
    </citation>
    <scope>NUCLEOTIDE SEQUENCE</scope>
    <source>
        <strain evidence="2">Actinobaculum_suis_CCUG19206T</strain>
    </source>
</reference>
<name>A0A1G7CMV5_9ACTO</name>
<keyword evidence="4" id="KW-1185">Reference proteome</keyword>
<evidence type="ECO:0000313" key="2">
    <source>
        <dbReference type="EMBL" id="MDY5152527.1"/>
    </source>
</evidence>
<dbReference type="Pfam" id="PF00583">
    <property type="entry name" value="Acetyltransf_1"/>
    <property type="match status" value="1"/>
</dbReference>
<dbReference type="AlphaFoldDB" id="A0A1G7CMV5"/>
<dbReference type="InterPro" id="IPR016181">
    <property type="entry name" value="Acyl_CoA_acyltransferase"/>
</dbReference>
<dbReference type="Gene3D" id="3.40.630.30">
    <property type="match status" value="1"/>
</dbReference>
<dbReference type="SUPFAM" id="SSF55729">
    <property type="entry name" value="Acyl-CoA N-acyltransferases (Nat)"/>
    <property type="match status" value="1"/>
</dbReference>
<dbReference type="EMBL" id="FNAU01000008">
    <property type="protein sequence ID" value="SDE40100.1"/>
    <property type="molecule type" value="Genomic_DNA"/>
</dbReference>
<gene>
    <name evidence="2" type="ORF">R6G71_00410</name>
    <name evidence="3" type="ORF">SAMN05421878_10820</name>
</gene>
<dbReference type="GO" id="GO:0016747">
    <property type="term" value="F:acyltransferase activity, transferring groups other than amino-acyl groups"/>
    <property type="evidence" value="ECO:0007669"/>
    <property type="project" value="InterPro"/>
</dbReference>
<accession>A0A1G7CMV5</accession>